<evidence type="ECO:0000256" key="2">
    <source>
        <dbReference type="SAM" id="MobiDB-lite"/>
    </source>
</evidence>
<feature type="coiled-coil region" evidence="1">
    <location>
        <begin position="138"/>
        <end position="180"/>
    </location>
</feature>
<evidence type="ECO:0008006" key="5">
    <source>
        <dbReference type="Google" id="ProtNLM"/>
    </source>
</evidence>
<organism evidence="3 4">
    <name type="scientific">Balaenoptera physalus</name>
    <name type="common">Fin whale</name>
    <name type="synonym">Balaena physalus</name>
    <dbReference type="NCBI Taxonomy" id="9770"/>
    <lineage>
        <taxon>Eukaryota</taxon>
        <taxon>Metazoa</taxon>
        <taxon>Chordata</taxon>
        <taxon>Craniata</taxon>
        <taxon>Vertebrata</taxon>
        <taxon>Euteleostomi</taxon>
        <taxon>Mammalia</taxon>
        <taxon>Eutheria</taxon>
        <taxon>Laurasiatheria</taxon>
        <taxon>Artiodactyla</taxon>
        <taxon>Whippomorpha</taxon>
        <taxon>Cetacea</taxon>
        <taxon>Mysticeti</taxon>
        <taxon>Balaenopteridae</taxon>
        <taxon>Balaenoptera</taxon>
    </lineage>
</organism>
<evidence type="ECO:0000313" key="3">
    <source>
        <dbReference type="EMBL" id="KAB0388525.1"/>
    </source>
</evidence>
<feature type="region of interest" description="Disordered" evidence="2">
    <location>
        <begin position="228"/>
        <end position="278"/>
    </location>
</feature>
<dbReference type="EMBL" id="SGJD01020445">
    <property type="protein sequence ID" value="KAB0388525.1"/>
    <property type="molecule type" value="Genomic_DNA"/>
</dbReference>
<name>A0A643BLL2_BALPH</name>
<keyword evidence="4" id="KW-1185">Reference proteome</keyword>
<feature type="compositionally biased region" description="Basic and acidic residues" evidence="2">
    <location>
        <begin position="259"/>
        <end position="278"/>
    </location>
</feature>
<accession>A0A643BLL2</accession>
<feature type="non-terminal residue" evidence="3">
    <location>
        <position position="341"/>
    </location>
</feature>
<reference evidence="3 4" key="1">
    <citation type="journal article" date="2019" name="PLoS ONE">
        <title>Genomic analyses reveal an absence of contemporary introgressive admixture between fin whales and blue whales, despite known hybrids.</title>
        <authorList>
            <person name="Westbury M.V."/>
            <person name="Petersen B."/>
            <person name="Lorenzen E.D."/>
        </authorList>
    </citation>
    <scope>NUCLEOTIDE SEQUENCE [LARGE SCALE GENOMIC DNA]</scope>
    <source>
        <strain evidence="3">FinWhale-01</strain>
    </source>
</reference>
<dbReference type="AlphaFoldDB" id="A0A643BLL2"/>
<evidence type="ECO:0000256" key="1">
    <source>
        <dbReference type="SAM" id="Coils"/>
    </source>
</evidence>
<proteinExistence type="predicted"/>
<feature type="region of interest" description="Disordered" evidence="2">
    <location>
        <begin position="100"/>
        <end position="136"/>
    </location>
</feature>
<dbReference type="OrthoDB" id="71500at2759"/>
<comment type="caution">
    <text evidence="3">The sequence shown here is derived from an EMBL/GenBank/DDBJ whole genome shotgun (WGS) entry which is preliminary data.</text>
</comment>
<protein>
    <recommendedName>
        <fullName evidence="5">S phase cyclin A-associated protein in the endoplasmic reticulum N-terminal domain-containing protein</fullName>
    </recommendedName>
</protein>
<keyword evidence="1" id="KW-0175">Coiled coil</keyword>
<dbReference type="Proteomes" id="UP000437017">
    <property type="component" value="Unassembled WGS sequence"/>
</dbReference>
<dbReference type="PANTHER" id="PTHR31434">
    <property type="entry name" value="S PHASE CYCLIN A-ASSOCIATED PROTEIN IN THE ENDOPLASMIC RETICULUM"/>
    <property type="match status" value="1"/>
</dbReference>
<dbReference type="PANTHER" id="PTHR31434:SF2">
    <property type="entry name" value="S PHASE CYCLIN A-ASSOCIATED PROTEIN IN THE ENDOPLASMIC RETICULUM"/>
    <property type="match status" value="1"/>
</dbReference>
<feature type="compositionally biased region" description="Polar residues" evidence="2">
    <location>
        <begin position="101"/>
        <end position="112"/>
    </location>
</feature>
<feature type="compositionally biased region" description="Basic and acidic residues" evidence="2">
    <location>
        <begin position="114"/>
        <end position="127"/>
    </location>
</feature>
<feature type="compositionally biased region" description="Basic and acidic residues" evidence="2">
    <location>
        <begin position="11"/>
        <end position="31"/>
    </location>
</feature>
<feature type="region of interest" description="Disordered" evidence="2">
    <location>
        <begin position="1"/>
        <end position="40"/>
    </location>
</feature>
<gene>
    <name evidence="3" type="ORF">E2I00_001297</name>
</gene>
<evidence type="ECO:0000313" key="4">
    <source>
        <dbReference type="Proteomes" id="UP000437017"/>
    </source>
</evidence>
<sequence>MPKVSLPTEALRSKDDSDKENVRLLPDESIQKGEFVGGGPSNTIESRLKDSLHSCDHPLAERTQFTVSTLDDVKNSGSSFLQDNSVQTSEIPAVHIDTEGVSVTQQADTPLQASEDKFSEEKARIESEMDPSDISNSMAEVLAKKEELADRLEKANEEAIASAIAEEEQLTREIEAEENNDINIETDNDSDFSASMGSGSVSFCGMSMDWNDVLADYEARESWRQNTSWGDIVEEEPARPPGHGIHMHEKLSSPSRKRTIAESKKKHEEKQMKAQQLREKLREEKTLKLQKLLEREKDVRKWKEELLDQRRRMMEEKLLHAEFKREVQLQAIVKKAQEEEA</sequence>